<dbReference type="EMBL" id="JASBWV010000003">
    <property type="protein sequence ID" value="KAJ9127046.1"/>
    <property type="molecule type" value="Genomic_DNA"/>
</dbReference>
<reference evidence="1" key="1">
    <citation type="submission" date="2023-04" db="EMBL/GenBank/DDBJ databases">
        <title>Draft Genome sequencing of Naganishia species isolated from polar environments using Oxford Nanopore Technology.</title>
        <authorList>
            <person name="Leo P."/>
            <person name="Venkateswaran K."/>
        </authorList>
    </citation>
    <scope>NUCLEOTIDE SEQUENCE</scope>
    <source>
        <strain evidence="1">DBVPG 5303</strain>
    </source>
</reference>
<proteinExistence type="predicted"/>
<evidence type="ECO:0000313" key="1">
    <source>
        <dbReference type="EMBL" id="KAJ9127046.1"/>
    </source>
</evidence>
<gene>
    <name evidence="1" type="ORF">QFC24_001278</name>
</gene>
<organism evidence="1 2">
    <name type="scientific">Naganishia onofrii</name>
    <dbReference type="NCBI Taxonomy" id="1851511"/>
    <lineage>
        <taxon>Eukaryota</taxon>
        <taxon>Fungi</taxon>
        <taxon>Dikarya</taxon>
        <taxon>Basidiomycota</taxon>
        <taxon>Agaricomycotina</taxon>
        <taxon>Tremellomycetes</taxon>
        <taxon>Filobasidiales</taxon>
        <taxon>Filobasidiaceae</taxon>
        <taxon>Naganishia</taxon>
    </lineage>
</organism>
<name>A0ACC2XVL0_9TREE</name>
<protein>
    <submittedName>
        <fullName evidence="1">Uncharacterized protein</fullName>
    </submittedName>
</protein>
<evidence type="ECO:0000313" key="2">
    <source>
        <dbReference type="Proteomes" id="UP001234202"/>
    </source>
</evidence>
<accession>A0ACC2XVL0</accession>
<sequence length="329" mass="36557">MAEQDTSSAGILGAVTSVAQSATSVVSNALEAMHITAAQIDDESKELTDAEDKKEEVQNADNKDEADLEDGEIRESNGHQAKDGSKTVFDDATAFDLKHPLSTPWTLFYGTPNLSKSLPKKESGETAEKAASWMEDIRKVITFNSVEEFWGLHNNIVQPSGLIQRADYYLMRDGVLPAWEDPVNKHGGKWAVQFPRDRTRDRIDQMWLYTILAAIGETFDTDAGDRKDFSSAAEQSDMITGVILNARPNFYRLNIWTKEAPEDLRTPSPALDRILKIGRHFKQEVLGFSLESKLPGASHGPGGFSTEIEFQSHKESSKKSKDPNKKIIL</sequence>
<comment type="caution">
    <text evidence="1">The sequence shown here is derived from an EMBL/GenBank/DDBJ whole genome shotgun (WGS) entry which is preliminary data.</text>
</comment>
<dbReference type="Proteomes" id="UP001234202">
    <property type="component" value="Unassembled WGS sequence"/>
</dbReference>
<keyword evidence="2" id="KW-1185">Reference proteome</keyword>